<evidence type="ECO:0000313" key="2">
    <source>
        <dbReference type="Proteomes" id="UP001234297"/>
    </source>
</evidence>
<gene>
    <name evidence="1" type="ORF">MRB53_020068</name>
</gene>
<dbReference type="Proteomes" id="UP001234297">
    <property type="component" value="Chromosome 6"/>
</dbReference>
<protein>
    <submittedName>
        <fullName evidence="1">Uncharacterized protein</fullName>
    </submittedName>
</protein>
<keyword evidence="2" id="KW-1185">Reference proteome</keyword>
<sequence>MKRSKESLDDSFDEQESPPDSPIAAEAETPAPDGDEDVAVRSRSAVAAPSRGTASTAAGGTGKAKEDEEEEEEENMDVELGKFPSGDPDKMAKMQAILSQFTEEQMSRYESFRRSGFQKANMKKFLASITGTPKISVPMTIVVSGIAKMFVGELVETGRIVMAERKESGPIRPCHIREAYRRLKAEGKVPRRSGGHSSRTALVVLLVTETIWYGTVVSFIIMHGVMDESRVVDLDLHSLTPCCNKNADVRSGVPFIDFIHKVWLTFPRFSISFSIGHDMMRYQRVSPDYIPVTNGRKTHVLTCKEDVAESGELLNYDGFCEKDPKFRSGSNPSTSNDPNSSQFLASDSLQLDNHAPKTQDNKHDSSLGADVLLQWGHKKRSRGPRAENRVVTDESLIQERQMIKVHNKRAIVSGLAKQGTNLRPYPTSETNPGFVLDRSLVESSSVNVSLLSNGNGQIHSFSFEKRSPPSPEKTDKAKGSIVQASPMNVESAPKVEAETAKAAEKMNLDKLEWPRIYISLSRKEKEDDFLIMKGTKLPQRPKKRSKNIDRTLQYCFPGMWLSDLTRSRYEVREKKCVKKKRRGLKGLEKCKDSDSE</sequence>
<accession>A0ACC2L041</accession>
<reference evidence="1 2" key="1">
    <citation type="journal article" date="2022" name="Hortic Res">
        <title>A haplotype resolved chromosomal level avocado genome allows analysis of novel avocado genes.</title>
        <authorList>
            <person name="Nath O."/>
            <person name="Fletcher S.J."/>
            <person name="Hayward A."/>
            <person name="Shaw L.M."/>
            <person name="Masouleh A.K."/>
            <person name="Furtado A."/>
            <person name="Henry R.J."/>
            <person name="Mitter N."/>
        </authorList>
    </citation>
    <scope>NUCLEOTIDE SEQUENCE [LARGE SCALE GENOMIC DNA]</scope>
    <source>
        <strain evidence="2">cv. Hass</strain>
    </source>
</reference>
<organism evidence="1 2">
    <name type="scientific">Persea americana</name>
    <name type="common">Avocado</name>
    <dbReference type="NCBI Taxonomy" id="3435"/>
    <lineage>
        <taxon>Eukaryota</taxon>
        <taxon>Viridiplantae</taxon>
        <taxon>Streptophyta</taxon>
        <taxon>Embryophyta</taxon>
        <taxon>Tracheophyta</taxon>
        <taxon>Spermatophyta</taxon>
        <taxon>Magnoliopsida</taxon>
        <taxon>Magnoliidae</taxon>
        <taxon>Laurales</taxon>
        <taxon>Lauraceae</taxon>
        <taxon>Persea</taxon>
    </lineage>
</organism>
<comment type="caution">
    <text evidence="1">The sequence shown here is derived from an EMBL/GenBank/DDBJ whole genome shotgun (WGS) entry which is preliminary data.</text>
</comment>
<name>A0ACC2L041_PERAE</name>
<evidence type="ECO:0000313" key="1">
    <source>
        <dbReference type="EMBL" id="KAJ8626761.1"/>
    </source>
</evidence>
<dbReference type="EMBL" id="CM056814">
    <property type="protein sequence ID" value="KAJ8626761.1"/>
    <property type="molecule type" value="Genomic_DNA"/>
</dbReference>
<proteinExistence type="predicted"/>